<feature type="domain" description="RNA 2-O ribose methyltransferase substrate binding" evidence="3">
    <location>
        <begin position="1"/>
        <end position="75"/>
    </location>
</feature>
<dbReference type="SUPFAM" id="SSF55315">
    <property type="entry name" value="L30e-like"/>
    <property type="match status" value="1"/>
</dbReference>
<dbReference type="Pfam" id="PF08032">
    <property type="entry name" value="SpoU_sub_bind"/>
    <property type="match status" value="1"/>
</dbReference>
<evidence type="ECO:0000313" key="5">
    <source>
        <dbReference type="Proteomes" id="UP001500298"/>
    </source>
</evidence>
<dbReference type="Pfam" id="PF00588">
    <property type="entry name" value="SpoU_methylase"/>
    <property type="match status" value="1"/>
</dbReference>
<evidence type="ECO:0000313" key="4">
    <source>
        <dbReference type="EMBL" id="GAA4831494.1"/>
    </source>
</evidence>
<dbReference type="Gene3D" id="3.40.1280.10">
    <property type="match status" value="1"/>
</dbReference>
<accession>A0ABP9D7Y2</accession>
<dbReference type="EMBL" id="BAABJX010000024">
    <property type="protein sequence ID" value="GAA4831494.1"/>
    <property type="molecule type" value="Genomic_DNA"/>
</dbReference>
<protein>
    <submittedName>
        <fullName evidence="4">23S rRNA (Guanosine(2251)-2'-O)-methyltransferase RlmB</fullName>
    </submittedName>
</protein>
<evidence type="ECO:0000256" key="1">
    <source>
        <dbReference type="ARBA" id="ARBA00022603"/>
    </source>
</evidence>
<dbReference type="Gene3D" id="3.30.1330.30">
    <property type="match status" value="1"/>
</dbReference>
<name>A0ABP9D7Y2_9BACT</name>
<proteinExistence type="predicted"/>
<dbReference type="InterPro" id="IPR013123">
    <property type="entry name" value="SpoU_subst-bd"/>
</dbReference>
<gene>
    <name evidence="4" type="primary">rlmB</name>
    <name evidence="4" type="ORF">GCM10023331_15930</name>
</gene>
<reference evidence="5" key="1">
    <citation type="journal article" date="2019" name="Int. J. Syst. Evol. Microbiol.">
        <title>The Global Catalogue of Microorganisms (GCM) 10K type strain sequencing project: providing services to taxonomists for standard genome sequencing and annotation.</title>
        <authorList>
            <consortium name="The Broad Institute Genomics Platform"/>
            <consortium name="The Broad Institute Genome Sequencing Center for Infectious Disease"/>
            <person name="Wu L."/>
            <person name="Ma J."/>
        </authorList>
    </citation>
    <scope>NUCLEOTIDE SEQUENCE [LARGE SCALE GENOMIC DNA]</scope>
    <source>
        <strain evidence="5">JCM 18326</strain>
    </source>
</reference>
<dbReference type="PANTHER" id="PTHR46429:SF1">
    <property type="entry name" value="23S RRNA (GUANOSINE-2'-O-)-METHYLTRANSFERASE RLMB"/>
    <property type="match status" value="1"/>
</dbReference>
<evidence type="ECO:0000256" key="2">
    <source>
        <dbReference type="ARBA" id="ARBA00022679"/>
    </source>
</evidence>
<dbReference type="InterPro" id="IPR001537">
    <property type="entry name" value="SpoU_MeTrfase"/>
</dbReference>
<dbReference type="NCBIfam" id="TIGR00186">
    <property type="entry name" value="rRNA_methyl_3"/>
    <property type="match status" value="1"/>
</dbReference>
<organism evidence="4 5">
    <name type="scientific">Algivirga pacifica</name>
    <dbReference type="NCBI Taxonomy" id="1162670"/>
    <lineage>
        <taxon>Bacteria</taxon>
        <taxon>Pseudomonadati</taxon>
        <taxon>Bacteroidota</taxon>
        <taxon>Cytophagia</taxon>
        <taxon>Cytophagales</taxon>
        <taxon>Flammeovirgaceae</taxon>
        <taxon>Algivirga</taxon>
    </lineage>
</organism>
<dbReference type="PANTHER" id="PTHR46429">
    <property type="entry name" value="23S RRNA (GUANOSINE-2'-O-)-METHYLTRANSFERASE RLMB"/>
    <property type="match status" value="1"/>
</dbReference>
<dbReference type="SMART" id="SM00967">
    <property type="entry name" value="SpoU_sub_bind"/>
    <property type="match status" value="1"/>
</dbReference>
<dbReference type="InterPro" id="IPR029028">
    <property type="entry name" value="Alpha/beta_knot_MTases"/>
</dbReference>
<dbReference type="SUPFAM" id="SSF75217">
    <property type="entry name" value="alpha/beta knot"/>
    <property type="match status" value="1"/>
</dbReference>
<dbReference type="InterPro" id="IPR029064">
    <property type="entry name" value="Ribosomal_eL30-like_sf"/>
</dbReference>
<keyword evidence="5" id="KW-1185">Reference proteome</keyword>
<keyword evidence="1" id="KW-0489">Methyltransferase</keyword>
<sequence length="240" mass="25669">MIYGIQPVLEALDAGKEFDKILVLRETSNEQLAEITKIANTLNVPISRVPEEKLNRITGKNHQGVIGFISAIQFASLDNIISETYQEGKIPFILVLDRVTDVRNFGAIARTAECAGMQAVVIPAKGAAQIGSDAMRSSAGALNHISVCRTESLNQTITYLQESGLQVVGCSEKGGDTIYDVDYTVPTAIVMGSEEDGISDDIIKQADTLAKIPMGGKVSSLNVSVAAGIIIFEALRQKNS</sequence>
<evidence type="ECO:0000259" key="3">
    <source>
        <dbReference type="SMART" id="SM00967"/>
    </source>
</evidence>
<dbReference type="InterPro" id="IPR029026">
    <property type="entry name" value="tRNA_m1G_MTases_N"/>
</dbReference>
<keyword evidence="2" id="KW-0808">Transferase</keyword>
<comment type="caution">
    <text evidence="4">The sequence shown here is derived from an EMBL/GenBank/DDBJ whole genome shotgun (WGS) entry which is preliminary data.</text>
</comment>
<dbReference type="InterPro" id="IPR004441">
    <property type="entry name" value="rRNA_MeTrfase_TrmH"/>
</dbReference>
<dbReference type="CDD" id="cd18103">
    <property type="entry name" value="SpoU-like_RlmB"/>
    <property type="match status" value="1"/>
</dbReference>
<dbReference type="Proteomes" id="UP001500298">
    <property type="component" value="Unassembled WGS sequence"/>
</dbReference>